<dbReference type="Proteomes" id="UP001515480">
    <property type="component" value="Unassembled WGS sequence"/>
</dbReference>
<dbReference type="InterPro" id="IPR015424">
    <property type="entry name" value="PyrdxlP-dep_Trfase"/>
</dbReference>
<keyword evidence="2" id="KW-0812">Transmembrane</keyword>
<name>A0AB34IWB6_PRYPA</name>
<sequence length="859" mass="93290">MSLSPGSGAVPAMPSLLAAARKELEELPTIGLVGGASRLASRLAFTCEGLQPPQLRQFLSEALSASRKQEPLIESGNKYSVAAEFHRLNRELLMHELLASPAHLALQEEDRPRAEALLSLVLLNDELRNRNPLHPSALDAAVIGSLMNFPKHIFGFPFGSYATDGNESLSLVLFAYRRRQPSPPPSPLVLFVAAADDDPPPPEWAACAERVGLRFLVAADSDLRAARPAAAAVMVAIDSPALPAVCAWAEAHALPVHLHLTDAQWRRVFSAHAAPVHFTLPPAVRSVSIEHGLLHCGYQLYRDLELRDAHFDVGYEWQTAYLSPNEGGSGASTPLYVDFCRVLMGWRALGDMARRPAGRRPPPRLAPTLVPPAEDPRKPEADVGLPQGMASFDQIQTWAKHMLDSAANEEGREELERLLVRYQRCFLGGAERELEALTTGGGTRSINLALEAAMKRARSHGVQGKLKVLTGNPHLAVERAERRFGFEVVRLARDGVLVPSLLAEHLRDPAVIAVYCQSLSYTDGTSDDLSAICALLHEENERRGAELPPVVLINDSCLAFCVLVHQRSMRALDLTQSLNVPTVVMLDAHKHLGTDKGVSTVVGSPGTLSYLRGHVKVGCQPGAGELVRGLADMLLVGVDGYNAKYRTLAAEVARAVETIEAAGMRLVHSSHRVAGSTVIAIEDPSGVMMRKLKKLGHSFAYLFNLAPDQPHRCQTGFSLSLTLHCLREVQPGKTALDVFVSDLLRTHGALAAARPRQLHLRYFRENTLLGTLLSGGLIDPYLFSLARQPGVGRYIAETIVRRMFSSLLDSGVVCSNRHAAPLKELLQRATLGVGVVGVAITLVIVRARRASMRRLLTAN</sequence>
<dbReference type="SUPFAM" id="SSF53383">
    <property type="entry name" value="PLP-dependent transferases"/>
    <property type="match status" value="1"/>
</dbReference>
<dbReference type="EMBL" id="JBGBPQ010000016">
    <property type="protein sequence ID" value="KAL1508327.1"/>
    <property type="molecule type" value="Genomic_DNA"/>
</dbReference>
<keyword evidence="2" id="KW-1133">Transmembrane helix</keyword>
<dbReference type="AlphaFoldDB" id="A0AB34IWB6"/>
<evidence type="ECO:0000256" key="2">
    <source>
        <dbReference type="SAM" id="Phobius"/>
    </source>
</evidence>
<organism evidence="3 4">
    <name type="scientific">Prymnesium parvum</name>
    <name type="common">Toxic golden alga</name>
    <dbReference type="NCBI Taxonomy" id="97485"/>
    <lineage>
        <taxon>Eukaryota</taxon>
        <taxon>Haptista</taxon>
        <taxon>Haptophyta</taxon>
        <taxon>Prymnesiophyceae</taxon>
        <taxon>Prymnesiales</taxon>
        <taxon>Prymnesiaceae</taxon>
        <taxon>Prymnesium</taxon>
    </lineage>
</organism>
<keyword evidence="4" id="KW-1185">Reference proteome</keyword>
<reference evidence="3 4" key="1">
    <citation type="journal article" date="2024" name="Science">
        <title>Giant polyketide synthase enzymes in the biosynthesis of giant marine polyether toxins.</title>
        <authorList>
            <person name="Fallon T.R."/>
            <person name="Shende V.V."/>
            <person name="Wierzbicki I.H."/>
            <person name="Pendleton A.L."/>
            <person name="Watervoot N.F."/>
            <person name="Auber R.P."/>
            <person name="Gonzalez D.J."/>
            <person name="Wisecaver J.H."/>
            <person name="Moore B.S."/>
        </authorList>
    </citation>
    <scope>NUCLEOTIDE SEQUENCE [LARGE SCALE GENOMIC DNA]</scope>
    <source>
        <strain evidence="3 4">12B1</strain>
    </source>
</reference>
<dbReference type="Gene3D" id="3.40.640.10">
    <property type="entry name" value="Type I PLP-dependent aspartate aminotransferase-like (Major domain)"/>
    <property type="match status" value="1"/>
</dbReference>
<feature type="region of interest" description="Disordered" evidence="1">
    <location>
        <begin position="354"/>
        <end position="379"/>
    </location>
</feature>
<evidence type="ECO:0000313" key="3">
    <source>
        <dbReference type="EMBL" id="KAL1508327.1"/>
    </source>
</evidence>
<dbReference type="InterPro" id="IPR015421">
    <property type="entry name" value="PyrdxlP-dep_Trfase_major"/>
</dbReference>
<evidence type="ECO:0000313" key="4">
    <source>
        <dbReference type="Proteomes" id="UP001515480"/>
    </source>
</evidence>
<proteinExistence type="predicted"/>
<gene>
    <name evidence="3" type="ORF">AB1Y20_004437</name>
</gene>
<accession>A0AB34IWB6</accession>
<feature type="transmembrane region" description="Helical" evidence="2">
    <location>
        <begin position="825"/>
        <end position="845"/>
    </location>
</feature>
<comment type="caution">
    <text evidence="3">The sequence shown here is derived from an EMBL/GenBank/DDBJ whole genome shotgun (WGS) entry which is preliminary data.</text>
</comment>
<evidence type="ECO:0000256" key="1">
    <source>
        <dbReference type="SAM" id="MobiDB-lite"/>
    </source>
</evidence>
<protein>
    <submittedName>
        <fullName evidence="3">Uncharacterized protein</fullName>
    </submittedName>
</protein>
<keyword evidence="2" id="KW-0472">Membrane</keyword>